<name>A0A518GVG3_9BACT</name>
<keyword evidence="3 4" id="KW-0408">Iron</keyword>
<evidence type="ECO:0000259" key="5">
    <source>
        <dbReference type="PROSITE" id="PS51007"/>
    </source>
</evidence>
<dbReference type="Proteomes" id="UP000317835">
    <property type="component" value="Chromosome"/>
</dbReference>
<dbReference type="GO" id="GO:0020037">
    <property type="term" value="F:heme binding"/>
    <property type="evidence" value="ECO:0007669"/>
    <property type="project" value="InterPro"/>
</dbReference>
<proteinExistence type="predicted"/>
<evidence type="ECO:0000256" key="1">
    <source>
        <dbReference type="ARBA" id="ARBA00022617"/>
    </source>
</evidence>
<evidence type="ECO:0000313" key="7">
    <source>
        <dbReference type="Proteomes" id="UP000317835"/>
    </source>
</evidence>
<dbReference type="RefSeq" id="WP_197446654.1">
    <property type="nucleotide sequence ID" value="NZ_CP036426.1"/>
</dbReference>
<sequence>MRRDHLPIRSGILVLTILGAGARAEDRPAEEFFEATIRPILVEKCGSCHDDDGPKGGLSLTSRGAILAGGDSGPAAESGEPGASLLVEVVRYDSEPRMPPGGKLSDGEIEALTRWIELGLPWPGSDAGTPPQQEGRGGMAVDRGDHWAFRPVEEVEPPGVEDEDRVRTPIDRFVISRLEAEGLGLSPEADRRILIRRLSFDLTGLPPTPEDADAFVADESPDAYDRLVDRLLDSPHHGEHWARHWLDVARYSDTKGYVYAREESSWVHARAYRDWVVRSLNEDMPYDRFLLLQVAADQAADEPEDLAAMGFLTLGRRFLGVKHDIIDDRIDVVSRGMLGLTVACARCHDHKYDPIPTSDYYALYGVFRNSEEALVPAVGESRWAAADEAFLAELETRQAALRGRLSAERGAASGRVRGRVEDYLLAQFSPEKYPGEAFSQILTAADLIPASVHRWREAIDRGERLGDPVLRAWIDYARIPPDEFRGRAEQVHRSLADAPPSVVNPAVAAAFPSPPASREEVARRYGAVFRDVIACWERRIEEAKSEGTPPPDRLPDPDLEAIRRLLYGEASPCEVPDEALVNIEFFFPTSTVVELWQLQGEVDRWLIRSPEAPPHALILADRDPEAMIEPRVFRRGNAANPGEVVPRRSLRVLSGPDDGPFRLGSGRLELARSIVDPTNPLTARVAVNRAWMHHFGAGLVDSPGDFGTRAGSPSHPELLDWLAARFVAEGWSLKWLHREIVRSATYRQAAAGPADLERSERASRLDPENRLLWRMPVHRLSFEELRDALLAASGRLDRRIGGPSGPLFGPSEAARRTLYGTVDRQELPTVLRVFDFANPDLLIPQRSATSVPQQALFFLNHPFMRTCARALVDRDEVAKAANDEERVRRLYRAVYQREPTPAQIGSAIALVRASAAEPEVGPPPTAGDWSYGYGRFEESSGRVTNFRPLPFFSGEGWQGGPSWPDPGLGWARLTAEGGHPGNDRDHAVIRRWVAPSDGRIRVESTVTHDVARGDGIRAFLCGGRHGLIRSVEVHDDRASIGVESLQVRAGDVIDFVVDLRDGLDSDQFRWAPVITGLGTGGATTWDARDDFAGDSTPTLGPWEQLAQVLLMSNEFSFVE</sequence>
<evidence type="ECO:0000256" key="2">
    <source>
        <dbReference type="ARBA" id="ARBA00022723"/>
    </source>
</evidence>
<dbReference type="InterPro" id="IPR011444">
    <property type="entry name" value="DUF1549"/>
</dbReference>
<dbReference type="PANTHER" id="PTHR35889:SF3">
    <property type="entry name" value="F-BOX DOMAIN-CONTAINING PROTEIN"/>
    <property type="match status" value="1"/>
</dbReference>
<dbReference type="PANTHER" id="PTHR35889">
    <property type="entry name" value="CYCLOINULO-OLIGOSACCHARIDE FRUCTANOTRANSFERASE-RELATED"/>
    <property type="match status" value="1"/>
</dbReference>
<accession>A0A518GVG3</accession>
<organism evidence="6 7">
    <name type="scientific">Tautonia plasticadhaerens</name>
    <dbReference type="NCBI Taxonomy" id="2527974"/>
    <lineage>
        <taxon>Bacteria</taxon>
        <taxon>Pseudomonadati</taxon>
        <taxon>Planctomycetota</taxon>
        <taxon>Planctomycetia</taxon>
        <taxon>Isosphaerales</taxon>
        <taxon>Isosphaeraceae</taxon>
        <taxon>Tautonia</taxon>
    </lineage>
</organism>
<evidence type="ECO:0000313" key="6">
    <source>
        <dbReference type="EMBL" id="QDV32574.1"/>
    </source>
</evidence>
<dbReference type="InterPro" id="IPR009056">
    <property type="entry name" value="Cyt_c-like_dom"/>
</dbReference>
<dbReference type="GO" id="GO:0046872">
    <property type="term" value="F:metal ion binding"/>
    <property type="evidence" value="ECO:0007669"/>
    <property type="project" value="UniProtKB-KW"/>
</dbReference>
<dbReference type="Pfam" id="PF07635">
    <property type="entry name" value="PSCyt1"/>
    <property type="match status" value="1"/>
</dbReference>
<dbReference type="AlphaFoldDB" id="A0A518GVG3"/>
<dbReference type="GO" id="GO:0009055">
    <property type="term" value="F:electron transfer activity"/>
    <property type="evidence" value="ECO:0007669"/>
    <property type="project" value="InterPro"/>
</dbReference>
<evidence type="ECO:0000256" key="3">
    <source>
        <dbReference type="ARBA" id="ARBA00023004"/>
    </source>
</evidence>
<dbReference type="SUPFAM" id="SSF46626">
    <property type="entry name" value="Cytochrome c"/>
    <property type="match status" value="1"/>
</dbReference>
<dbReference type="Pfam" id="PF07587">
    <property type="entry name" value="PSD1"/>
    <property type="match status" value="1"/>
</dbReference>
<keyword evidence="2 4" id="KW-0479">Metal-binding</keyword>
<reference evidence="6 7" key="1">
    <citation type="submission" date="2019-02" db="EMBL/GenBank/DDBJ databases">
        <title>Deep-cultivation of Planctomycetes and their phenomic and genomic characterization uncovers novel biology.</title>
        <authorList>
            <person name="Wiegand S."/>
            <person name="Jogler M."/>
            <person name="Boedeker C."/>
            <person name="Pinto D."/>
            <person name="Vollmers J."/>
            <person name="Rivas-Marin E."/>
            <person name="Kohn T."/>
            <person name="Peeters S.H."/>
            <person name="Heuer A."/>
            <person name="Rast P."/>
            <person name="Oberbeckmann S."/>
            <person name="Bunk B."/>
            <person name="Jeske O."/>
            <person name="Meyerdierks A."/>
            <person name="Storesund J.E."/>
            <person name="Kallscheuer N."/>
            <person name="Luecker S."/>
            <person name="Lage O.M."/>
            <person name="Pohl T."/>
            <person name="Merkel B.J."/>
            <person name="Hornburger P."/>
            <person name="Mueller R.-W."/>
            <person name="Bruemmer F."/>
            <person name="Labrenz M."/>
            <person name="Spormann A.M."/>
            <person name="Op den Camp H."/>
            <person name="Overmann J."/>
            <person name="Amann R."/>
            <person name="Jetten M.S.M."/>
            <person name="Mascher T."/>
            <person name="Medema M.H."/>
            <person name="Devos D.P."/>
            <person name="Kaster A.-K."/>
            <person name="Ovreas L."/>
            <person name="Rohde M."/>
            <person name="Galperin M.Y."/>
            <person name="Jogler C."/>
        </authorList>
    </citation>
    <scope>NUCLEOTIDE SEQUENCE [LARGE SCALE GENOMIC DNA]</scope>
    <source>
        <strain evidence="6 7">ElP</strain>
    </source>
</reference>
<protein>
    <submittedName>
        <fullName evidence="6">Planctomycete cytochrome C</fullName>
    </submittedName>
</protein>
<dbReference type="InterPro" id="IPR022655">
    <property type="entry name" value="DUF1553"/>
</dbReference>
<dbReference type="KEGG" id="tpla:ElP_04080"/>
<dbReference type="InterPro" id="IPR011429">
    <property type="entry name" value="Cyt_c_Planctomycete-type"/>
</dbReference>
<dbReference type="Pfam" id="PF07583">
    <property type="entry name" value="PSCyt2"/>
    <property type="match status" value="1"/>
</dbReference>
<gene>
    <name evidence="6" type="ORF">ElP_04080</name>
</gene>
<keyword evidence="1 4" id="KW-0349">Heme</keyword>
<keyword evidence="7" id="KW-1185">Reference proteome</keyword>
<evidence type="ECO:0000256" key="4">
    <source>
        <dbReference type="PROSITE-ProRule" id="PRU00433"/>
    </source>
</evidence>
<dbReference type="InterPro" id="IPR036909">
    <property type="entry name" value="Cyt_c-like_dom_sf"/>
</dbReference>
<feature type="domain" description="Cytochrome c" evidence="5">
    <location>
        <begin position="24"/>
        <end position="120"/>
    </location>
</feature>
<dbReference type="EMBL" id="CP036426">
    <property type="protein sequence ID" value="QDV32574.1"/>
    <property type="molecule type" value="Genomic_DNA"/>
</dbReference>
<dbReference type="PROSITE" id="PS51007">
    <property type="entry name" value="CYTC"/>
    <property type="match status" value="1"/>
</dbReference>